<comment type="caution">
    <text evidence="8">The sequence shown here is derived from an EMBL/GenBank/DDBJ whole genome shotgun (WGS) entry which is preliminary data.</text>
</comment>
<gene>
    <name evidence="8" type="ORF">D6850_16665</name>
</gene>
<evidence type="ECO:0000256" key="1">
    <source>
        <dbReference type="ARBA" id="ARBA00004651"/>
    </source>
</evidence>
<keyword evidence="2" id="KW-1003">Cell membrane</keyword>
<proteinExistence type="predicted"/>
<feature type="compositionally biased region" description="Basic residues" evidence="6">
    <location>
        <begin position="1"/>
        <end position="11"/>
    </location>
</feature>
<evidence type="ECO:0000313" key="9">
    <source>
        <dbReference type="Proteomes" id="UP000281128"/>
    </source>
</evidence>
<name>A0A3A8AT62_9RHOB</name>
<keyword evidence="5 7" id="KW-0472">Membrane</keyword>
<dbReference type="Pfam" id="PF03706">
    <property type="entry name" value="LPG_synthase_TM"/>
    <property type="match status" value="1"/>
</dbReference>
<feature type="region of interest" description="Disordered" evidence="6">
    <location>
        <begin position="1"/>
        <end position="45"/>
    </location>
</feature>
<keyword evidence="4 7" id="KW-1133">Transmembrane helix</keyword>
<dbReference type="GO" id="GO:0005886">
    <property type="term" value="C:plasma membrane"/>
    <property type="evidence" value="ECO:0007669"/>
    <property type="project" value="UniProtKB-SubCell"/>
</dbReference>
<keyword evidence="9" id="KW-1185">Reference proteome</keyword>
<dbReference type="Proteomes" id="UP000281128">
    <property type="component" value="Unassembled WGS sequence"/>
</dbReference>
<feature type="transmembrane region" description="Helical" evidence="7">
    <location>
        <begin position="129"/>
        <end position="151"/>
    </location>
</feature>
<dbReference type="AlphaFoldDB" id="A0A3A8AT62"/>
<evidence type="ECO:0000313" key="8">
    <source>
        <dbReference type="EMBL" id="RKF12598.1"/>
    </source>
</evidence>
<evidence type="ECO:0000256" key="6">
    <source>
        <dbReference type="SAM" id="MobiDB-lite"/>
    </source>
</evidence>
<dbReference type="OrthoDB" id="145485at2"/>
<organism evidence="8 9">
    <name type="scientific">Roseovarius spongiae</name>
    <dbReference type="NCBI Taxonomy" id="2320272"/>
    <lineage>
        <taxon>Bacteria</taxon>
        <taxon>Pseudomonadati</taxon>
        <taxon>Pseudomonadota</taxon>
        <taxon>Alphaproteobacteria</taxon>
        <taxon>Rhodobacterales</taxon>
        <taxon>Roseobacteraceae</taxon>
        <taxon>Roseovarius</taxon>
    </lineage>
</organism>
<sequence length="362" mass="38860">MRPRRPGRKKRAFADRKPRGARCPGVAPEGNQHLPADSPPRRQAHRAAHSRRRWFGYLVAVAVTALAAYLLYRTLSQYEWSELVDAVTAISAQRLFAALGFSALSYLTLTGFDWLALRHVGHRLSYGKVATASFTSLSIGHTLGLAALSSGAIRYRFYSRWGLRGGEVAEVIVFCGVTVGLGLALLGGAALLFAPDIAVNAFGLGRGVVRVAAAVALAGPVVYLVMAALIRRPFSIRGREIRMPALKFALAQVALGSLNYVFLAAALHQAVLSIADIGYLPVAAAAVSANVATIITHVPGGLGVVEAVLVYLLPGRELIGPILIFRFVYFLVPLCFGLATLGLSELLLSRARPKRARRDQSR</sequence>
<dbReference type="PANTHER" id="PTHR39087">
    <property type="entry name" value="UPF0104 MEMBRANE PROTEIN MJ1595"/>
    <property type="match status" value="1"/>
</dbReference>
<feature type="transmembrane region" description="Helical" evidence="7">
    <location>
        <begin position="249"/>
        <end position="267"/>
    </location>
</feature>
<evidence type="ECO:0000256" key="5">
    <source>
        <dbReference type="ARBA" id="ARBA00023136"/>
    </source>
</evidence>
<evidence type="ECO:0000256" key="4">
    <source>
        <dbReference type="ARBA" id="ARBA00022989"/>
    </source>
</evidence>
<feature type="transmembrane region" description="Helical" evidence="7">
    <location>
        <begin position="54"/>
        <end position="75"/>
    </location>
</feature>
<feature type="transmembrane region" description="Helical" evidence="7">
    <location>
        <begin position="207"/>
        <end position="229"/>
    </location>
</feature>
<dbReference type="InterPro" id="IPR022791">
    <property type="entry name" value="L-PG_synthase/AglD"/>
</dbReference>
<protein>
    <submittedName>
        <fullName evidence="8">UPF0104 family protein</fullName>
    </submittedName>
</protein>
<evidence type="ECO:0000256" key="3">
    <source>
        <dbReference type="ARBA" id="ARBA00022692"/>
    </source>
</evidence>
<accession>A0A3A8AT62</accession>
<evidence type="ECO:0000256" key="2">
    <source>
        <dbReference type="ARBA" id="ARBA00022475"/>
    </source>
</evidence>
<dbReference type="PANTHER" id="PTHR39087:SF2">
    <property type="entry name" value="UPF0104 MEMBRANE PROTEIN MJ1595"/>
    <property type="match status" value="1"/>
</dbReference>
<evidence type="ECO:0000256" key="7">
    <source>
        <dbReference type="SAM" id="Phobius"/>
    </source>
</evidence>
<feature type="transmembrane region" description="Helical" evidence="7">
    <location>
        <begin position="171"/>
        <end position="195"/>
    </location>
</feature>
<reference evidence="8 9" key="1">
    <citation type="submission" date="2018-09" db="EMBL/GenBank/DDBJ databases">
        <title>Roseovarius spongiae sp. nov., isolated from a marine sponge.</title>
        <authorList>
            <person name="Zhuang L."/>
            <person name="Luo L."/>
        </authorList>
    </citation>
    <scope>NUCLEOTIDE SEQUENCE [LARGE SCALE GENOMIC DNA]</scope>
    <source>
        <strain evidence="8 9">HN-E21</strain>
    </source>
</reference>
<dbReference type="EMBL" id="RAPE01000006">
    <property type="protein sequence ID" value="RKF12598.1"/>
    <property type="molecule type" value="Genomic_DNA"/>
</dbReference>
<comment type="subcellular location">
    <subcellularLocation>
        <location evidence="1">Cell membrane</location>
        <topology evidence="1">Multi-pass membrane protein</topology>
    </subcellularLocation>
</comment>
<feature type="transmembrane region" description="Helical" evidence="7">
    <location>
        <begin position="318"/>
        <end position="348"/>
    </location>
</feature>
<keyword evidence="3 7" id="KW-0812">Transmembrane</keyword>